<dbReference type="InParanoid" id="Q6E7C3"/>
<feature type="region of interest" description="Disordered" evidence="1">
    <location>
        <begin position="50"/>
        <end position="98"/>
    </location>
</feature>
<feature type="compositionally biased region" description="Basic and acidic residues" evidence="1">
    <location>
        <begin position="85"/>
        <end position="98"/>
    </location>
</feature>
<sequence>MGKPCLNMNSEDYDDDDFDFPINDIRIDECYLSIPEGEEDEVFGDEMAREVDDDEIRKHDELDFPELYQEDEPQPKKINPVQTSESKKKDEDEPKDEL</sequence>
<dbReference type="EMBL" id="AY532061">
    <property type="protein sequence ID" value="AAT39339.1"/>
    <property type="molecule type" value="Genomic_DNA"/>
</dbReference>
<gene>
    <name evidence="3" type="ORF">GSOID_T00001065001</name>
    <name evidence="4" type="ORF">GSOID_T00031706001</name>
</gene>
<dbReference type="Proteomes" id="UP000011014">
    <property type="component" value="Unassembled WGS sequence"/>
</dbReference>
<accession>Q6E7C3</accession>
<organism evidence="2">
    <name type="scientific">Oikopleura dioica</name>
    <name type="common">Tunicate</name>
    <dbReference type="NCBI Taxonomy" id="34765"/>
    <lineage>
        <taxon>Eukaryota</taxon>
        <taxon>Metazoa</taxon>
        <taxon>Chordata</taxon>
        <taxon>Tunicata</taxon>
        <taxon>Appendicularia</taxon>
        <taxon>Copelata</taxon>
        <taxon>Oikopleuridae</taxon>
        <taxon>Oikopleura</taxon>
    </lineage>
</organism>
<proteinExistence type="predicted"/>
<dbReference type="Proteomes" id="UP000001307">
    <property type="component" value="Unassembled WGS sequence"/>
</dbReference>
<name>Q6E7C3_OIKDI</name>
<evidence type="ECO:0000313" key="3">
    <source>
        <dbReference type="EMBL" id="CBY23743.1"/>
    </source>
</evidence>
<keyword evidence="5" id="KW-1185">Reference proteome</keyword>
<reference evidence="3" key="2">
    <citation type="journal article" date="2010" name="Science">
        <title>Plasticity of animal genome architecture unmasked by rapid evolution of a pelagic tunicate.</title>
        <authorList>
            <person name="Denoeud F."/>
            <person name="Henriet S."/>
            <person name="Mungpakdee S."/>
            <person name="Aury J.M."/>
            <person name="Da Silva C."/>
            <person name="Brinkmann H."/>
            <person name="Mikhaleva J."/>
            <person name="Olsen L.C."/>
            <person name="Jubin C."/>
            <person name="Canestro C."/>
            <person name="Bouquet J.M."/>
            <person name="Danks G."/>
            <person name="Poulain J."/>
            <person name="Campsteijn C."/>
            <person name="Adamski M."/>
            <person name="Cross I."/>
            <person name="Yadetie F."/>
            <person name="Muffato M."/>
            <person name="Louis A."/>
            <person name="Butcher S."/>
            <person name="Tsagkogeorga G."/>
            <person name="Konrad A."/>
            <person name="Singh S."/>
            <person name="Jensen M.F."/>
            <person name="Cong E.H."/>
            <person name="Eikeseth-Otteraa H."/>
            <person name="Noel B."/>
            <person name="Anthouard V."/>
            <person name="Porcel B.M."/>
            <person name="Kachouri-Lafond R."/>
            <person name="Nishino A."/>
            <person name="Ugolini M."/>
            <person name="Chourrout P."/>
            <person name="Nishida H."/>
            <person name="Aasland R."/>
            <person name="Huzurbazar S."/>
            <person name="Westhof E."/>
            <person name="Delsuc F."/>
            <person name="Lehrach H."/>
            <person name="Reinhardt R."/>
            <person name="Weissenbach J."/>
            <person name="Roy S.W."/>
            <person name="Artiguenave F."/>
            <person name="Postlethwait J.H."/>
            <person name="Manak J.R."/>
            <person name="Thompson E.M."/>
            <person name="Jaillon O."/>
            <person name="Du Pasquier L."/>
            <person name="Boudinot P."/>
            <person name="Liberles D.A."/>
            <person name="Volff J.N."/>
            <person name="Philippe H."/>
            <person name="Lenhard B."/>
            <person name="Roest Crollius H."/>
            <person name="Wincker P."/>
            <person name="Chourrout D."/>
        </authorList>
    </citation>
    <scope>NUCLEOTIDE SEQUENCE [LARGE SCALE GENOMIC DNA]</scope>
</reference>
<reference evidence="2" key="1">
    <citation type="submission" date="2004-01" db="EMBL/GenBank/DDBJ databases">
        <title>OdiDll, a unique distal-less homeobox gene of the tunicate Oikopleura dioica, and the origin of vertebrate Dlx bigene clusters.</title>
        <authorList>
            <person name="Sperber S."/>
            <person name="Seo H.-C."/>
            <person name="Mikhaleva J."/>
            <person name="Jensen M.F."/>
            <person name="Ekker M."/>
        </authorList>
    </citation>
    <scope>NUCLEOTIDE SEQUENCE</scope>
</reference>
<evidence type="ECO:0000313" key="2">
    <source>
        <dbReference type="EMBL" id="AAT39339.1"/>
    </source>
</evidence>
<dbReference type="AlphaFoldDB" id="Q6E7C3"/>
<evidence type="ECO:0000313" key="4">
    <source>
        <dbReference type="EMBL" id="CBY38195.1"/>
    </source>
</evidence>
<dbReference type="EMBL" id="FN653024">
    <property type="protein sequence ID" value="CBY23743.1"/>
    <property type="molecule type" value="Genomic_DNA"/>
</dbReference>
<evidence type="ECO:0000256" key="1">
    <source>
        <dbReference type="SAM" id="MobiDB-lite"/>
    </source>
</evidence>
<evidence type="ECO:0000313" key="5">
    <source>
        <dbReference type="Proteomes" id="UP000001307"/>
    </source>
</evidence>
<dbReference type="EMBL" id="FN655156">
    <property type="protein sequence ID" value="CBY38195.1"/>
    <property type="molecule type" value="Genomic_DNA"/>
</dbReference>
<feature type="compositionally biased region" description="Basic and acidic residues" evidence="1">
    <location>
        <begin position="50"/>
        <end position="62"/>
    </location>
</feature>
<protein>
    <submittedName>
        <fullName evidence="2">DLLregion-09</fullName>
    </submittedName>
</protein>